<keyword evidence="3" id="KW-1185">Reference proteome</keyword>
<accession>A0A8J5S1U9</accession>
<dbReference type="EMBL" id="JAAALK010000287">
    <property type="protein sequence ID" value="KAG8058364.1"/>
    <property type="molecule type" value="Genomic_DNA"/>
</dbReference>
<sequence length="283" mass="30676">MGPALSGPTELRPSCQPLQQQPFNNNNLHHDLEAEADQDELLDFPHLAAEEPPEVGDLAGAEPQNSAAVSGVSSASSQARFVELPVQPPEPLLIQEEQQSPPPQDGTATQAIVANQPPLPLVPPANQAIDANQPPLPLAPPAQWTRADRPIKFVYARRRPRQHNQERTSSPSPTPLNRQPSALTPLSDKGLRRSLRLRLKSRGFKSSCKGLVLSEHPSVKEFIDISRSDTPCPTLSISQIQFSAINLCGIEESKVSNAILSSSDSEDHAMENRPSAAQLPRKA</sequence>
<feature type="region of interest" description="Disordered" evidence="1">
    <location>
        <begin position="1"/>
        <end position="144"/>
    </location>
</feature>
<evidence type="ECO:0000256" key="1">
    <source>
        <dbReference type="SAM" id="MobiDB-lite"/>
    </source>
</evidence>
<feature type="compositionally biased region" description="Low complexity" evidence="1">
    <location>
        <begin position="66"/>
        <end position="85"/>
    </location>
</feature>
<evidence type="ECO:0000313" key="2">
    <source>
        <dbReference type="EMBL" id="KAG8058364.1"/>
    </source>
</evidence>
<name>A0A8J5S1U9_ZIZPA</name>
<proteinExistence type="predicted"/>
<protein>
    <submittedName>
        <fullName evidence="2">Uncharacterized protein</fullName>
    </submittedName>
</protein>
<feature type="compositionally biased region" description="Polar residues" evidence="1">
    <location>
        <begin position="167"/>
        <end position="184"/>
    </location>
</feature>
<feature type="region of interest" description="Disordered" evidence="1">
    <location>
        <begin position="156"/>
        <end position="190"/>
    </location>
</feature>
<organism evidence="2 3">
    <name type="scientific">Zizania palustris</name>
    <name type="common">Northern wild rice</name>
    <dbReference type="NCBI Taxonomy" id="103762"/>
    <lineage>
        <taxon>Eukaryota</taxon>
        <taxon>Viridiplantae</taxon>
        <taxon>Streptophyta</taxon>
        <taxon>Embryophyta</taxon>
        <taxon>Tracheophyta</taxon>
        <taxon>Spermatophyta</taxon>
        <taxon>Magnoliopsida</taxon>
        <taxon>Liliopsida</taxon>
        <taxon>Poales</taxon>
        <taxon>Poaceae</taxon>
        <taxon>BOP clade</taxon>
        <taxon>Oryzoideae</taxon>
        <taxon>Oryzeae</taxon>
        <taxon>Zizaniinae</taxon>
        <taxon>Zizania</taxon>
    </lineage>
</organism>
<evidence type="ECO:0000313" key="3">
    <source>
        <dbReference type="Proteomes" id="UP000729402"/>
    </source>
</evidence>
<reference evidence="2" key="2">
    <citation type="submission" date="2021-02" db="EMBL/GenBank/DDBJ databases">
        <authorList>
            <person name="Kimball J.A."/>
            <person name="Haas M.W."/>
            <person name="Macchietto M."/>
            <person name="Kono T."/>
            <person name="Duquette J."/>
            <person name="Shao M."/>
        </authorList>
    </citation>
    <scope>NUCLEOTIDE SEQUENCE</scope>
    <source>
        <tissue evidence="2">Fresh leaf tissue</tissue>
    </source>
</reference>
<dbReference type="AlphaFoldDB" id="A0A8J5S1U9"/>
<feature type="compositionally biased region" description="Low complexity" evidence="1">
    <location>
        <begin position="16"/>
        <end position="27"/>
    </location>
</feature>
<reference evidence="2" key="1">
    <citation type="journal article" date="2021" name="bioRxiv">
        <title>Whole Genome Assembly and Annotation of Northern Wild Rice, Zizania palustris L., Supports a Whole Genome Duplication in the Zizania Genus.</title>
        <authorList>
            <person name="Haas M."/>
            <person name="Kono T."/>
            <person name="Macchietto M."/>
            <person name="Millas R."/>
            <person name="McGilp L."/>
            <person name="Shao M."/>
            <person name="Duquette J."/>
            <person name="Hirsch C.N."/>
            <person name="Kimball J."/>
        </authorList>
    </citation>
    <scope>NUCLEOTIDE SEQUENCE</scope>
    <source>
        <tissue evidence="2">Fresh leaf tissue</tissue>
    </source>
</reference>
<feature type="region of interest" description="Disordered" evidence="1">
    <location>
        <begin position="261"/>
        <end position="283"/>
    </location>
</feature>
<comment type="caution">
    <text evidence="2">The sequence shown here is derived from an EMBL/GenBank/DDBJ whole genome shotgun (WGS) entry which is preliminary data.</text>
</comment>
<dbReference type="Proteomes" id="UP000729402">
    <property type="component" value="Unassembled WGS sequence"/>
</dbReference>
<gene>
    <name evidence="2" type="ORF">GUJ93_ZPchr0002g25305</name>
</gene>